<dbReference type="SUPFAM" id="SSF51445">
    <property type="entry name" value="(Trans)glycosidases"/>
    <property type="match status" value="1"/>
</dbReference>
<comment type="caution">
    <text evidence="10">The sequence shown here is derived from an EMBL/GenBank/DDBJ whole genome shotgun (WGS) entry which is preliminary data.</text>
</comment>
<comment type="similarity">
    <text evidence="2">Belongs to the glycosyl hydrolase 20 family.</text>
</comment>
<dbReference type="InterPro" id="IPR008965">
    <property type="entry name" value="CBM2/CBM3_carb-bd_dom_sf"/>
</dbReference>
<evidence type="ECO:0000256" key="2">
    <source>
        <dbReference type="ARBA" id="ARBA00006285"/>
    </source>
</evidence>
<dbReference type="InterPro" id="IPR014756">
    <property type="entry name" value="Ig_E-set"/>
</dbReference>
<dbReference type="InterPro" id="IPR004867">
    <property type="entry name" value="CHB_C_dom"/>
</dbReference>
<keyword evidence="8" id="KW-0732">Signal</keyword>
<evidence type="ECO:0000256" key="1">
    <source>
        <dbReference type="ARBA" id="ARBA00001231"/>
    </source>
</evidence>
<keyword evidence="4" id="KW-0378">Hydrolase</keyword>
<protein>
    <recommendedName>
        <fullName evidence="3">beta-N-acetylhexosaminidase</fullName>
        <ecNumber evidence="3">3.2.1.52</ecNumber>
    </recommendedName>
    <alternativeName>
        <fullName evidence="6">Beta-N-acetylhexosaminidase</fullName>
    </alternativeName>
    <alternativeName>
        <fullName evidence="7">N-acetyl-beta-glucosaminidase</fullName>
    </alternativeName>
</protein>
<dbReference type="PRINTS" id="PR00738">
    <property type="entry name" value="GLHYDRLASE20"/>
</dbReference>
<dbReference type="CDD" id="cd02847">
    <property type="entry name" value="E_set_Chitobiase_C"/>
    <property type="match status" value="1"/>
</dbReference>
<accession>A0ABP8FV24</accession>
<reference evidence="11" key="1">
    <citation type="journal article" date="2019" name="Int. J. Syst. Evol. Microbiol.">
        <title>The Global Catalogue of Microorganisms (GCM) 10K type strain sequencing project: providing services to taxonomists for standard genome sequencing and annotation.</title>
        <authorList>
            <consortium name="The Broad Institute Genomics Platform"/>
            <consortium name="The Broad Institute Genome Sequencing Center for Infectious Disease"/>
            <person name="Wu L."/>
            <person name="Ma J."/>
        </authorList>
    </citation>
    <scope>NUCLEOTIDE SEQUENCE [LARGE SCALE GENOMIC DNA]</scope>
    <source>
        <strain evidence="11">JCM 17705</strain>
    </source>
</reference>
<dbReference type="SMART" id="SM01081">
    <property type="entry name" value="CHB_HEX"/>
    <property type="match status" value="1"/>
</dbReference>
<sequence>MKKTPLYILLLLLFAVNTSAQNKTPFNVADLKLTWQSAEENHLNSGDTHVILTLSNKGKKPIPASGWSIYFNTGGAKSAGIDSNIIVKQVNGDVFKLSPGKSFALRAGGVLKSDLRTGNIKNATDFPKGFYLVFDKQPGKGFPIKTEFDNTANIDEREKQLAEKVYNQNQLIKSVPENELPPVLPTPVKYTRELGTFNLTSAVKISTAAVFAKEARYLASELSKVLGKAPAVATGDKSAGIMIEQDKAIAPEAYELKVTSSQITIMASTATGAFYGIQSLKLLLPPTAWASVQQDLKISNVIITDAPRFGHRAFMMDIARNFQQKQEVIKLIDLLSLYKFNVLHLHLNDDEGWRIQIPGLPELTEIGSQRGHTINAKNRLHPSYGSGPDAANKAGSGFYTRADYIEILKYANDRHIKVIPEFETPGHARAAIKSMDVRYDRLMKAGKAAEANKYLLRDVNDKSVYRSVQGWDDNVINVALPSVYTFLTKVTDEIIAMHKEAGVPLETIHFGGDEVPAGVWEKSPAVANVLKQDTSVKNVDEMWHYYFSKINTMLKARKLYLSGWEEVGLRKVTIDGKKQMIVDTRMADQNIHVDVWNNLSGNEELAYKLANAGYKVVLTNVTNLYLDLAYNESISERGQYWGGYVDMNKPYAFIPYNYYKNQKENEEGKPIPAGYFDNKLQLTDAGRANILGIQAPLWSETLISADKFEYLLLPKLFAVAERAWAVDPDWATEKDVALSESMYNTAWSTFANKVARELPRLNNYAGGFNYRVPTPGAIIKDGNIEANMQLPGFVLRYTTNGSIPTNTSKIFSGKIPAAGNTIKLRAFGANGRSSSVLKLN</sequence>
<dbReference type="Pfam" id="PF02838">
    <property type="entry name" value="Glyco_hydro_20b"/>
    <property type="match status" value="1"/>
</dbReference>
<dbReference type="Pfam" id="PF00728">
    <property type="entry name" value="Glyco_hydro_20"/>
    <property type="match status" value="1"/>
</dbReference>
<evidence type="ECO:0000256" key="4">
    <source>
        <dbReference type="ARBA" id="ARBA00022801"/>
    </source>
</evidence>
<dbReference type="Pfam" id="PF03174">
    <property type="entry name" value="CHB_HEX_C"/>
    <property type="match status" value="1"/>
</dbReference>
<dbReference type="InterPro" id="IPR012291">
    <property type="entry name" value="CBM2_carb-bd_dom_sf"/>
</dbReference>
<dbReference type="Proteomes" id="UP001500582">
    <property type="component" value="Unassembled WGS sequence"/>
</dbReference>
<dbReference type="SUPFAM" id="SSF55545">
    <property type="entry name" value="beta-N-acetylhexosaminidase-like domain"/>
    <property type="match status" value="1"/>
</dbReference>
<dbReference type="EMBL" id="BAABFT010000001">
    <property type="protein sequence ID" value="GAA4311482.1"/>
    <property type="molecule type" value="Genomic_DNA"/>
</dbReference>
<evidence type="ECO:0000256" key="8">
    <source>
        <dbReference type="SAM" id="SignalP"/>
    </source>
</evidence>
<evidence type="ECO:0000259" key="9">
    <source>
        <dbReference type="SMART" id="SM01081"/>
    </source>
</evidence>
<evidence type="ECO:0000256" key="7">
    <source>
        <dbReference type="ARBA" id="ARBA00033000"/>
    </source>
</evidence>
<feature type="chain" id="PRO_5045982139" description="beta-N-acetylhexosaminidase" evidence="8">
    <location>
        <begin position="21"/>
        <end position="840"/>
    </location>
</feature>
<dbReference type="InterPro" id="IPR017853">
    <property type="entry name" value="GH"/>
</dbReference>
<dbReference type="InterPro" id="IPR025705">
    <property type="entry name" value="Beta_hexosaminidase_sua/sub"/>
</dbReference>
<dbReference type="SUPFAM" id="SSF81296">
    <property type="entry name" value="E set domains"/>
    <property type="match status" value="1"/>
</dbReference>
<dbReference type="InterPro" id="IPR015882">
    <property type="entry name" value="HEX_bac_N"/>
</dbReference>
<comment type="catalytic activity">
    <reaction evidence="1">
        <text>Hydrolysis of terminal non-reducing N-acetyl-D-hexosamine residues in N-acetyl-beta-D-hexosaminides.</text>
        <dbReference type="EC" id="3.2.1.52"/>
    </reaction>
</comment>
<dbReference type="Gene3D" id="3.30.379.10">
    <property type="entry name" value="Chitobiase/beta-hexosaminidase domain 2-like"/>
    <property type="match status" value="1"/>
</dbReference>
<dbReference type="InterPro" id="IPR004866">
    <property type="entry name" value="CHB/HEX_N_dom"/>
</dbReference>
<evidence type="ECO:0000313" key="10">
    <source>
        <dbReference type="EMBL" id="GAA4311482.1"/>
    </source>
</evidence>
<dbReference type="EC" id="3.2.1.52" evidence="3"/>
<dbReference type="PANTHER" id="PTHR22600">
    <property type="entry name" value="BETA-HEXOSAMINIDASE"/>
    <property type="match status" value="1"/>
</dbReference>
<organism evidence="10 11">
    <name type="scientific">Mucilaginibacter gynuensis</name>
    <dbReference type="NCBI Taxonomy" id="1302236"/>
    <lineage>
        <taxon>Bacteria</taxon>
        <taxon>Pseudomonadati</taxon>
        <taxon>Bacteroidota</taxon>
        <taxon>Sphingobacteriia</taxon>
        <taxon>Sphingobacteriales</taxon>
        <taxon>Sphingobacteriaceae</taxon>
        <taxon>Mucilaginibacter</taxon>
    </lineage>
</organism>
<dbReference type="Gene3D" id="2.60.40.10">
    <property type="entry name" value="Immunoglobulins"/>
    <property type="match status" value="1"/>
</dbReference>
<dbReference type="Gene3D" id="3.20.20.80">
    <property type="entry name" value="Glycosidases"/>
    <property type="match status" value="1"/>
</dbReference>
<dbReference type="SUPFAM" id="SSF49384">
    <property type="entry name" value="Carbohydrate-binding domain"/>
    <property type="match status" value="1"/>
</dbReference>
<proteinExistence type="inferred from homology"/>
<keyword evidence="5" id="KW-0326">Glycosidase</keyword>
<dbReference type="InterPro" id="IPR015883">
    <property type="entry name" value="Glyco_hydro_20_cat"/>
</dbReference>
<dbReference type="InterPro" id="IPR029018">
    <property type="entry name" value="Hex-like_dom2"/>
</dbReference>
<evidence type="ECO:0000256" key="5">
    <source>
        <dbReference type="ARBA" id="ARBA00023295"/>
    </source>
</evidence>
<feature type="domain" description="Chitobiase/beta-hexosaminidases N-terminal" evidence="9">
    <location>
        <begin position="29"/>
        <end position="188"/>
    </location>
</feature>
<dbReference type="RefSeq" id="WP_345209553.1">
    <property type="nucleotide sequence ID" value="NZ_BAABFT010000001.1"/>
</dbReference>
<evidence type="ECO:0000256" key="3">
    <source>
        <dbReference type="ARBA" id="ARBA00012663"/>
    </source>
</evidence>
<evidence type="ECO:0000313" key="11">
    <source>
        <dbReference type="Proteomes" id="UP001500582"/>
    </source>
</evidence>
<dbReference type="Gene3D" id="2.60.40.290">
    <property type="match status" value="1"/>
</dbReference>
<name>A0ABP8FV24_9SPHI</name>
<dbReference type="InterPro" id="IPR013783">
    <property type="entry name" value="Ig-like_fold"/>
</dbReference>
<gene>
    <name evidence="10" type="ORF">GCM10023149_06490</name>
</gene>
<dbReference type="PANTHER" id="PTHR22600:SF57">
    <property type="entry name" value="BETA-N-ACETYLHEXOSAMINIDASE"/>
    <property type="match status" value="1"/>
</dbReference>
<feature type="signal peptide" evidence="8">
    <location>
        <begin position="1"/>
        <end position="20"/>
    </location>
</feature>
<evidence type="ECO:0000256" key="6">
    <source>
        <dbReference type="ARBA" id="ARBA00030512"/>
    </source>
</evidence>
<keyword evidence="11" id="KW-1185">Reference proteome</keyword>